<name>A0ACC3YHF4_COLTU</name>
<dbReference type="EMBL" id="VUJX02000010">
    <property type="protein sequence ID" value="KAL0931313.1"/>
    <property type="molecule type" value="Genomic_DNA"/>
</dbReference>
<evidence type="ECO:0000313" key="1">
    <source>
        <dbReference type="EMBL" id="KAL0931313.1"/>
    </source>
</evidence>
<evidence type="ECO:0000313" key="2">
    <source>
        <dbReference type="Proteomes" id="UP000805649"/>
    </source>
</evidence>
<comment type="caution">
    <text evidence="1">The sequence shown here is derived from an EMBL/GenBank/DDBJ whole genome shotgun (WGS) entry which is preliminary data.</text>
</comment>
<accession>A0ACC3YHF4</accession>
<keyword evidence="2" id="KW-1185">Reference proteome</keyword>
<sequence>MRISHLVVGLVAGARIVAANNSTVAYPSCAVQCVLEALPKSSCPGLDQACLCNDTEFTKHLAPCLKDSCSTAERINMAKSSAGACGVKVSDDRALPRFLTGILFILPTAFIGIRIANKIMNPSIWGADDITAVLGYICTLPLVPIIYRSLDIGLGDAVWNVEPSAVTEFFKMLFASQVLYLTGLMVIKASILFFFLRIFPAPGVRKILWATQAVNFVVGLVYVSLTFAQCRPLSMYWTGWDKDHSQVCFDFNKLILTHASINIAMDVWMLILPLTQLYKLNLVLRKKVGVMLMFSVGLFLAAVSAIRIHTMVRFMKASNVTSEALWVYVWTFTELCVGVFVACLPSAGHLWRTLFVKPETTTFHESKSRRQSSYASEAALFPSNKQGDNSVGSVKEVSVRGVPQTPPSPHSMV</sequence>
<reference evidence="1 2" key="1">
    <citation type="journal article" date="2020" name="Phytopathology">
        <title>Genome Sequence Resources of Colletotrichum truncatum, C. plurivorum, C. musicola, and C. sojae: Four Species Pathogenic to Soybean (Glycine max).</title>
        <authorList>
            <person name="Rogerio F."/>
            <person name="Boufleur T.R."/>
            <person name="Ciampi-Guillardi M."/>
            <person name="Sukno S.A."/>
            <person name="Thon M.R."/>
            <person name="Massola Junior N.S."/>
            <person name="Baroncelli R."/>
        </authorList>
    </citation>
    <scope>NUCLEOTIDE SEQUENCE [LARGE SCALE GENOMIC DNA]</scope>
    <source>
        <strain evidence="1 2">CMES1059</strain>
    </source>
</reference>
<organism evidence="1 2">
    <name type="scientific">Colletotrichum truncatum</name>
    <name type="common">Anthracnose fungus</name>
    <name type="synonym">Colletotrichum capsici</name>
    <dbReference type="NCBI Taxonomy" id="5467"/>
    <lineage>
        <taxon>Eukaryota</taxon>
        <taxon>Fungi</taxon>
        <taxon>Dikarya</taxon>
        <taxon>Ascomycota</taxon>
        <taxon>Pezizomycotina</taxon>
        <taxon>Sordariomycetes</taxon>
        <taxon>Hypocreomycetidae</taxon>
        <taxon>Glomerellales</taxon>
        <taxon>Glomerellaceae</taxon>
        <taxon>Colletotrichum</taxon>
        <taxon>Colletotrichum truncatum species complex</taxon>
    </lineage>
</organism>
<proteinExistence type="predicted"/>
<gene>
    <name evidence="1" type="ORF">CTRU02_214048</name>
</gene>
<protein>
    <submittedName>
        <fullName evidence="1">CFEM domain-containing protein</fullName>
    </submittedName>
</protein>
<dbReference type="Proteomes" id="UP000805649">
    <property type="component" value="Unassembled WGS sequence"/>
</dbReference>